<organism evidence="1 2">
    <name type="scientific">Elysia crispata</name>
    <name type="common">lettuce slug</name>
    <dbReference type="NCBI Taxonomy" id="231223"/>
    <lineage>
        <taxon>Eukaryota</taxon>
        <taxon>Metazoa</taxon>
        <taxon>Spiralia</taxon>
        <taxon>Lophotrochozoa</taxon>
        <taxon>Mollusca</taxon>
        <taxon>Gastropoda</taxon>
        <taxon>Heterobranchia</taxon>
        <taxon>Euthyneura</taxon>
        <taxon>Panpulmonata</taxon>
        <taxon>Sacoglossa</taxon>
        <taxon>Placobranchoidea</taxon>
        <taxon>Plakobranchidae</taxon>
        <taxon>Elysia</taxon>
    </lineage>
</organism>
<gene>
    <name evidence="1" type="ORF">RRG08_043523</name>
</gene>
<accession>A0AAE1CXW3</accession>
<protein>
    <submittedName>
        <fullName evidence="1">Uncharacterized protein</fullName>
    </submittedName>
</protein>
<dbReference type="AlphaFoldDB" id="A0AAE1CXW3"/>
<reference evidence="1" key="1">
    <citation type="journal article" date="2023" name="G3 (Bethesda)">
        <title>A reference genome for the long-term kleptoplast-retaining sea slug Elysia crispata morphotype clarki.</title>
        <authorList>
            <person name="Eastman K.E."/>
            <person name="Pendleton A.L."/>
            <person name="Shaikh M.A."/>
            <person name="Suttiyut T."/>
            <person name="Ogas R."/>
            <person name="Tomko P."/>
            <person name="Gavelis G."/>
            <person name="Widhalm J.R."/>
            <person name="Wisecaver J.H."/>
        </authorList>
    </citation>
    <scope>NUCLEOTIDE SEQUENCE</scope>
    <source>
        <strain evidence="1">ECLA1</strain>
    </source>
</reference>
<sequence length="156" mass="17331">MSYFRLKDLSENNLLKSVLENSSKVGGEELIPQHCPRLYQHTVTSTVLLIGGHIKDHADYFELNRDELPFIFFEELPAWSKAAVIGLNSRPRAILVACVSACNNNVGEIYRLGYSHVLESSIVGDGCMDDGNKATIDETHCLYMSSIEGLHTSKLS</sequence>
<proteinExistence type="predicted"/>
<evidence type="ECO:0000313" key="1">
    <source>
        <dbReference type="EMBL" id="KAK3743791.1"/>
    </source>
</evidence>
<evidence type="ECO:0000313" key="2">
    <source>
        <dbReference type="Proteomes" id="UP001283361"/>
    </source>
</evidence>
<keyword evidence="2" id="KW-1185">Reference proteome</keyword>
<dbReference type="EMBL" id="JAWDGP010006298">
    <property type="protein sequence ID" value="KAK3743791.1"/>
    <property type="molecule type" value="Genomic_DNA"/>
</dbReference>
<comment type="caution">
    <text evidence="1">The sequence shown here is derived from an EMBL/GenBank/DDBJ whole genome shotgun (WGS) entry which is preliminary data.</text>
</comment>
<name>A0AAE1CXW3_9GAST</name>
<dbReference type="Proteomes" id="UP001283361">
    <property type="component" value="Unassembled WGS sequence"/>
</dbReference>